<dbReference type="InterPro" id="IPR011114">
    <property type="entry name" value="RuvA_C"/>
</dbReference>
<keyword evidence="11" id="KW-1185">Reference proteome</keyword>
<dbReference type="CDD" id="cd14332">
    <property type="entry name" value="UBA_RuvA_C"/>
    <property type="match status" value="1"/>
</dbReference>
<dbReference type="SUPFAM" id="SSF46929">
    <property type="entry name" value="DNA helicase RuvA subunit, C-terminal domain"/>
    <property type="match status" value="1"/>
</dbReference>
<keyword evidence="5 6" id="KW-0234">DNA repair</keyword>
<feature type="region of interest" description="Disordered" evidence="7">
    <location>
        <begin position="136"/>
        <end position="158"/>
    </location>
</feature>
<comment type="caution">
    <text evidence="10">The sequence shown here is derived from an EMBL/GenBank/DDBJ whole genome shotgun (WGS) entry which is preliminary data.</text>
</comment>
<dbReference type="SUPFAM" id="SSF47781">
    <property type="entry name" value="RuvA domain 2-like"/>
    <property type="match status" value="1"/>
</dbReference>
<comment type="domain">
    <text evidence="6">Has three domains with a flexible linker between the domains II and III and assumes an 'L' shape. Domain III is highly mobile and contacts RuvB.</text>
</comment>
<dbReference type="GO" id="GO:0048476">
    <property type="term" value="C:Holliday junction resolvase complex"/>
    <property type="evidence" value="ECO:0007669"/>
    <property type="project" value="UniProtKB-UniRule"/>
</dbReference>
<evidence type="ECO:0000256" key="5">
    <source>
        <dbReference type="ARBA" id="ARBA00023204"/>
    </source>
</evidence>
<evidence type="ECO:0000256" key="6">
    <source>
        <dbReference type="HAMAP-Rule" id="MF_00031"/>
    </source>
</evidence>
<feature type="domain" description="DNA helicase Holliday junction RuvA type" evidence="8">
    <location>
        <begin position="1"/>
        <end position="62"/>
    </location>
</feature>
<feature type="domain" description="Holliday junction DNA helicase RuvA C-terminal" evidence="9">
    <location>
        <begin position="163"/>
        <end position="207"/>
    </location>
</feature>
<dbReference type="Gene3D" id="1.10.150.20">
    <property type="entry name" value="5' to 3' exonuclease, C-terminal subdomain"/>
    <property type="match status" value="1"/>
</dbReference>
<dbReference type="InterPro" id="IPR000085">
    <property type="entry name" value="RuvA"/>
</dbReference>
<dbReference type="GO" id="GO:0006310">
    <property type="term" value="P:DNA recombination"/>
    <property type="evidence" value="ECO:0007669"/>
    <property type="project" value="UniProtKB-UniRule"/>
</dbReference>
<keyword evidence="4 6" id="KW-0233">DNA recombination</keyword>
<evidence type="ECO:0000256" key="7">
    <source>
        <dbReference type="SAM" id="MobiDB-lite"/>
    </source>
</evidence>
<dbReference type="InterPro" id="IPR036267">
    <property type="entry name" value="RuvA_C_sf"/>
</dbReference>
<evidence type="ECO:0000313" key="10">
    <source>
        <dbReference type="EMBL" id="NDV61678.1"/>
    </source>
</evidence>
<gene>
    <name evidence="6 10" type="primary">ruvA</name>
    <name evidence="10" type="ORF">G0Q06_04375</name>
</gene>
<dbReference type="SUPFAM" id="SSF50249">
    <property type="entry name" value="Nucleic acid-binding proteins"/>
    <property type="match status" value="1"/>
</dbReference>
<evidence type="ECO:0000256" key="3">
    <source>
        <dbReference type="ARBA" id="ARBA00023125"/>
    </source>
</evidence>
<comment type="similarity">
    <text evidence="6">Belongs to the RuvA family.</text>
</comment>
<dbReference type="GO" id="GO:0006281">
    <property type="term" value="P:DNA repair"/>
    <property type="evidence" value="ECO:0007669"/>
    <property type="project" value="UniProtKB-UniRule"/>
</dbReference>
<dbReference type="Pfam" id="PF14520">
    <property type="entry name" value="HHH_5"/>
    <property type="match status" value="1"/>
</dbReference>
<evidence type="ECO:0000256" key="4">
    <source>
        <dbReference type="ARBA" id="ARBA00023172"/>
    </source>
</evidence>
<dbReference type="Proteomes" id="UP000478417">
    <property type="component" value="Unassembled WGS sequence"/>
</dbReference>
<proteinExistence type="inferred from homology"/>
<dbReference type="HAMAP" id="MF_00031">
    <property type="entry name" value="DNA_HJ_migration_RuvA"/>
    <property type="match status" value="1"/>
</dbReference>
<dbReference type="InterPro" id="IPR010994">
    <property type="entry name" value="RuvA_2-like"/>
</dbReference>
<feature type="region of interest" description="Domain I" evidence="6">
    <location>
        <begin position="1"/>
        <end position="64"/>
    </location>
</feature>
<keyword evidence="2 6" id="KW-0227">DNA damage</keyword>
<accession>A0A6B2LYJ9</accession>
<dbReference type="InterPro" id="IPR013849">
    <property type="entry name" value="DNA_helicase_Holl-junc_RuvA_I"/>
</dbReference>
<dbReference type="GO" id="GO:0000400">
    <property type="term" value="F:four-way junction DNA binding"/>
    <property type="evidence" value="ECO:0007669"/>
    <property type="project" value="UniProtKB-UniRule"/>
</dbReference>
<keyword evidence="3 6" id="KW-0238">DNA-binding</keyword>
<dbReference type="NCBIfam" id="TIGR00084">
    <property type="entry name" value="ruvA"/>
    <property type="match status" value="1"/>
</dbReference>
<evidence type="ECO:0000256" key="1">
    <source>
        <dbReference type="ARBA" id="ARBA00022490"/>
    </source>
</evidence>
<dbReference type="Pfam" id="PF01330">
    <property type="entry name" value="RuvA_N"/>
    <property type="match status" value="1"/>
</dbReference>
<keyword evidence="1 6" id="KW-0963">Cytoplasm</keyword>
<reference evidence="10 11" key="1">
    <citation type="submission" date="2020-02" db="EMBL/GenBank/DDBJ databases">
        <title>Albibacoteraceae fam. nov., the first described family within the subdivision 4 Verrucomicrobia.</title>
        <authorList>
            <person name="Xi F."/>
        </authorList>
    </citation>
    <scope>NUCLEOTIDE SEQUENCE [LARGE SCALE GENOMIC DNA]</scope>
    <source>
        <strain evidence="10 11">CK1056</strain>
    </source>
</reference>
<dbReference type="EMBL" id="JAAGNX010000001">
    <property type="protein sequence ID" value="NDV61678.1"/>
    <property type="molecule type" value="Genomic_DNA"/>
</dbReference>
<comment type="caution">
    <text evidence="6">Lacks conserved residue(s) required for the propagation of feature annotation.</text>
</comment>
<dbReference type="AlphaFoldDB" id="A0A6B2LYJ9"/>
<dbReference type="GO" id="GO:0009378">
    <property type="term" value="F:four-way junction helicase activity"/>
    <property type="evidence" value="ECO:0007669"/>
    <property type="project" value="InterPro"/>
</dbReference>
<dbReference type="GO" id="GO:0005737">
    <property type="term" value="C:cytoplasm"/>
    <property type="evidence" value="ECO:0007669"/>
    <property type="project" value="UniProtKB-SubCell"/>
</dbReference>
<sequence length="209" mass="22056">MISFIEGVVESATPLQVILNCQGIGYRIDVPVTTSEKIPGIGKSVRLQIHPVYREDSQALYGFATREERDFFHLVTSKVSGIGPKIALNLMSRLSFQMLQDAISRGDAALLAKCPGIGKKTAERVCIELKDKLGPGSGKAVTVTPSSGSPVSPEADGSNQAAAFSDAIQALMTLGYKMDAADQAVRKASQALGSEATTDALIKMALKTG</sequence>
<comment type="subcellular location">
    <subcellularLocation>
        <location evidence="6">Cytoplasm</location>
    </subcellularLocation>
</comment>
<evidence type="ECO:0000313" key="11">
    <source>
        <dbReference type="Proteomes" id="UP000478417"/>
    </source>
</evidence>
<feature type="region of interest" description="Flexible linker" evidence="6">
    <location>
        <begin position="146"/>
        <end position="158"/>
    </location>
</feature>
<dbReference type="Gene3D" id="2.40.50.140">
    <property type="entry name" value="Nucleic acid-binding proteins"/>
    <property type="match status" value="1"/>
</dbReference>
<dbReference type="Gene3D" id="1.10.8.10">
    <property type="entry name" value="DNA helicase RuvA subunit, C-terminal domain"/>
    <property type="match status" value="1"/>
</dbReference>
<dbReference type="GO" id="GO:0009379">
    <property type="term" value="C:Holliday junction helicase complex"/>
    <property type="evidence" value="ECO:0007669"/>
    <property type="project" value="InterPro"/>
</dbReference>
<comment type="function">
    <text evidence="6">The RuvA-RuvB-RuvC complex processes Holliday junction (HJ) DNA during genetic recombination and DNA repair, while the RuvA-RuvB complex plays an important role in the rescue of blocked DNA replication forks via replication fork reversal (RFR). RuvA specifically binds to HJ cruciform DNA, conferring on it an open structure. The RuvB hexamer acts as an ATP-dependent pump, pulling dsDNA into and through the RuvAB complex. HJ branch migration allows RuvC to scan DNA until it finds its consensus sequence, where it cleaves and resolves the cruciform DNA.</text>
</comment>
<dbReference type="InterPro" id="IPR012340">
    <property type="entry name" value="NA-bd_OB-fold"/>
</dbReference>
<name>A0A6B2LYJ9_9BACT</name>
<evidence type="ECO:0000259" key="8">
    <source>
        <dbReference type="Pfam" id="PF01330"/>
    </source>
</evidence>
<dbReference type="Pfam" id="PF07499">
    <property type="entry name" value="RuvA_C"/>
    <property type="match status" value="1"/>
</dbReference>
<comment type="subunit">
    <text evidence="6">Homotetramer. Forms an RuvA(8)-RuvB(12)-Holliday junction (HJ) complex. HJ DNA is sandwiched between 2 RuvA tetramers; dsDNA enters through RuvA and exits via RuvB. An RuvB hexamer assembles on each DNA strand where it exits the tetramer. Each RuvB hexamer is contacted by two RuvA subunits (via domain III) on 2 adjacent RuvB subunits; this complex drives branch migration. In the full resolvosome a probable DNA-RuvA(4)-RuvB(12)-RuvC(2) complex forms which resolves the HJ.</text>
</comment>
<feature type="compositionally biased region" description="Low complexity" evidence="7">
    <location>
        <begin position="141"/>
        <end position="153"/>
    </location>
</feature>
<dbReference type="RefSeq" id="WP_163962827.1">
    <property type="nucleotide sequence ID" value="NZ_JAAGNX010000001.1"/>
</dbReference>
<protein>
    <recommendedName>
        <fullName evidence="6">Holliday junction branch migration complex subunit RuvA</fullName>
    </recommendedName>
</protein>
<evidence type="ECO:0000256" key="2">
    <source>
        <dbReference type="ARBA" id="ARBA00022763"/>
    </source>
</evidence>
<feature type="region of interest" description="Domain III" evidence="6">
    <location>
        <begin position="159"/>
        <end position="209"/>
    </location>
</feature>
<evidence type="ECO:0000259" key="9">
    <source>
        <dbReference type="Pfam" id="PF07499"/>
    </source>
</evidence>
<dbReference type="GO" id="GO:0005524">
    <property type="term" value="F:ATP binding"/>
    <property type="evidence" value="ECO:0007669"/>
    <property type="project" value="InterPro"/>
</dbReference>
<organism evidence="10 11">
    <name type="scientific">Oceanipulchritudo coccoides</name>
    <dbReference type="NCBI Taxonomy" id="2706888"/>
    <lineage>
        <taxon>Bacteria</taxon>
        <taxon>Pseudomonadati</taxon>
        <taxon>Verrucomicrobiota</taxon>
        <taxon>Opitutia</taxon>
        <taxon>Puniceicoccales</taxon>
        <taxon>Oceanipulchritudinaceae</taxon>
        <taxon>Oceanipulchritudo</taxon>
    </lineage>
</organism>